<evidence type="ECO:0000313" key="7">
    <source>
        <dbReference type="EMBL" id="AWY44267.1"/>
    </source>
</evidence>
<dbReference type="OrthoDB" id="9785812at2"/>
<dbReference type="EC" id="1.6.5.5" evidence="4"/>
<dbReference type="SUPFAM" id="SSF50129">
    <property type="entry name" value="GroES-like"/>
    <property type="match status" value="1"/>
</dbReference>
<dbReference type="GO" id="GO:0070402">
    <property type="term" value="F:NADPH binding"/>
    <property type="evidence" value="ECO:0007669"/>
    <property type="project" value="TreeGrafter"/>
</dbReference>
<dbReference type="Pfam" id="PF00107">
    <property type="entry name" value="ADH_zinc_N"/>
    <property type="match status" value="1"/>
</dbReference>
<dbReference type="CDD" id="cd05286">
    <property type="entry name" value="QOR2"/>
    <property type="match status" value="1"/>
</dbReference>
<dbReference type="GO" id="GO:0003960">
    <property type="term" value="F:quinone reductase (NADPH) activity"/>
    <property type="evidence" value="ECO:0007669"/>
    <property type="project" value="UniProtKB-EC"/>
</dbReference>
<dbReference type="InterPro" id="IPR011032">
    <property type="entry name" value="GroES-like_sf"/>
</dbReference>
<evidence type="ECO:0000256" key="4">
    <source>
        <dbReference type="ARBA" id="ARBA00038919"/>
    </source>
</evidence>
<feature type="domain" description="Enoyl reductase (ER)" evidence="6">
    <location>
        <begin position="14"/>
        <end position="325"/>
    </location>
</feature>
<dbReference type="InterPro" id="IPR036291">
    <property type="entry name" value="NAD(P)-bd_dom_sf"/>
</dbReference>
<proteinExistence type="inferred from homology"/>
<organism evidence="7 8">
    <name type="scientific">Pseudomonas putida</name>
    <name type="common">Arthrobacter siderocapsulatus</name>
    <dbReference type="NCBI Taxonomy" id="303"/>
    <lineage>
        <taxon>Bacteria</taxon>
        <taxon>Pseudomonadati</taxon>
        <taxon>Pseudomonadota</taxon>
        <taxon>Gammaproteobacteria</taxon>
        <taxon>Pseudomonadales</taxon>
        <taxon>Pseudomonadaceae</taxon>
        <taxon>Pseudomonas</taxon>
    </lineage>
</organism>
<evidence type="ECO:0000256" key="2">
    <source>
        <dbReference type="ARBA" id="ARBA00022857"/>
    </source>
</evidence>
<dbReference type="AlphaFoldDB" id="A0A2Z4RTR9"/>
<dbReference type="Gene3D" id="3.90.180.10">
    <property type="entry name" value="Medium-chain alcohol dehydrogenases, catalytic domain"/>
    <property type="match status" value="1"/>
</dbReference>
<dbReference type="FunFam" id="3.40.50.720:FF:000053">
    <property type="entry name" value="Quinone oxidoreductase 1"/>
    <property type="match status" value="1"/>
</dbReference>
<dbReference type="InterPro" id="IPR047618">
    <property type="entry name" value="QOR-like"/>
</dbReference>
<accession>A0A2Z4RTR9</accession>
<evidence type="ECO:0000256" key="5">
    <source>
        <dbReference type="ARBA" id="ARBA00048980"/>
    </source>
</evidence>
<dbReference type="InterPro" id="IPR013154">
    <property type="entry name" value="ADH-like_N"/>
</dbReference>
<name>A0A2Z4RTR9_PSEPU</name>
<dbReference type="GO" id="GO:0035925">
    <property type="term" value="F:mRNA 3'-UTR AU-rich region binding"/>
    <property type="evidence" value="ECO:0007669"/>
    <property type="project" value="TreeGrafter"/>
</dbReference>
<evidence type="ECO:0000256" key="1">
    <source>
        <dbReference type="ARBA" id="ARBA00010371"/>
    </source>
</evidence>
<keyword evidence="2" id="KW-0521">NADP</keyword>
<dbReference type="GO" id="GO:0005829">
    <property type="term" value="C:cytosol"/>
    <property type="evidence" value="ECO:0007669"/>
    <property type="project" value="TreeGrafter"/>
</dbReference>
<dbReference type="InterPro" id="IPR020843">
    <property type="entry name" value="ER"/>
</dbReference>
<dbReference type="Pfam" id="PF08240">
    <property type="entry name" value="ADH_N"/>
    <property type="match status" value="1"/>
</dbReference>
<dbReference type="InterPro" id="IPR013149">
    <property type="entry name" value="ADH-like_C"/>
</dbReference>
<protein>
    <recommendedName>
        <fullName evidence="4">NADPH:quinone reductase</fullName>
        <ecNumber evidence="4">1.6.5.5</ecNumber>
    </recommendedName>
</protein>
<evidence type="ECO:0000313" key="8">
    <source>
        <dbReference type="Proteomes" id="UP000250299"/>
    </source>
</evidence>
<dbReference type="GO" id="GO:0008270">
    <property type="term" value="F:zinc ion binding"/>
    <property type="evidence" value="ECO:0007669"/>
    <property type="project" value="InterPro"/>
</dbReference>
<comment type="similarity">
    <text evidence="1">Belongs to the zinc-containing alcohol dehydrogenase family. Quinone oxidoreductase subfamily.</text>
</comment>
<gene>
    <name evidence="7" type="ORF">DKY63_31910</name>
</gene>
<comment type="catalytic activity">
    <reaction evidence="5">
        <text>2 a quinone + NADPH + H(+) = 2 a 1,4-benzosemiquinone + NADP(+)</text>
        <dbReference type="Rhea" id="RHEA:14269"/>
        <dbReference type="ChEBI" id="CHEBI:15378"/>
        <dbReference type="ChEBI" id="CHEBI:57783"/>
        <dbReference type="ChEBI" id="CHEBI:58349"/>
        <dbReference type="ChEBI" id="CHEBI:132124"/>
        <dbReference type="ChEBI" id="CHEBI:134225"/>
        <dbReference type="EC" id="1.6.5.5"/>
    </reaction>
</comment>
<dbReference type="RefSeq" id="WP_110967785.1">
    <property type="nucleotide sequence ID" value="NZ_CP029693.1"/>
</dbReference>
<dbReference type="PROSITE" id="PS01162">
    <property type="entry name" value="QOR_ZETA_CRYSTAL"/>
    <property type="match status" value="1"/>
</dbReference>
<dbReference type="SMART" id="SM00829">
    <property type="entry name" value="PKS_ER"/>
    <property type="match status" value="1"/>
</dbReference>
<evidence type="ECO:0000256" key="3">
    <source>
        <dbReference type="ARBA" id="ARBA00023002"/>
    </source>
</evidence>
<dbReference type="Gene3D" id="3.40.50.720">
    <property type="entry name" value="NAD(P)-binding Rossmann-like Domain"/>
    <property type="match status" value="1"/>
</dbReference>
<dbReference type="InterPro" id="IPR002364">
    <property type="entry name" value="Quin_OxRdtase/zeta-crystal_CS"/>
</dbReference>
<sequence>MSNTARAARIHTYGPPEVLVFEEIEVPSPGPGQILIRNTVIGLNFVEVYYRRGTFPVPAFPAVLGNEAAGVVEAVGEGVTRVKVGDRVVYSDDVHGAYSTLCVYPADRVALVPAGISDRQAASSFLKGLTARYLLKETVTLKAGDTVLYHAAAGGVGKLFVQWASALGIRVIGTVSSEEKMAVALQAGCSHVINYRTENFAARVMEITAGVGVKAVFDSVGKDTFVDSLSVLQPRGTLVVFGKASGNPPLIDPFALAPRSLNLTWPVLPVYVATAQQLADAARDLFHAIETWVIDVEPSHVYPFEQLVDAHRDLEERHTTGSAILVV</sequence>
<dbReference type="Proteomes" id="UP000250299">
    <property type="component" value="Chromosome"/>
</dbReference>
<evidence type="ECO:0000259" key="6">
    <source>
        <dbReference type="SMART" id="SM00829"/>
    </source>
</evidence>
<reference evidence="7 8" key="1">
    <citation type="submission" date="2018-05" db="EMBL/GenBank/DDBJ databases">
        <title>Whole genome sequence of Pseudomonas putida JBC17.</title>
        <authorList>
            <person name="Lee Y.H."/>
            <person name="David K."/>
        </authorList>
    </citation>
    <scope>NUCLEOTIDE SEQUENCE [LARGE SCALE GENOMIC DNA]</scope>
    <source>
        <strain evidence="7 8">JBC17</strain>
    </source>
</reference>
<dbReference type="PANTHER" id="PTHR48106">
    <property type="entry name" value="QUINONE OXIDOREDUCTASE PIG3-RELATED"/>
    <property type="match status" value="1"/>
</dbReference>
<dbReference type="PANTHER" id="PTHR48106:SF13">
    <property type="entry name" value="QUINONE OXIDOREDUCTASE-RELATED"/>
    <property type="match status" value="1"/>
</dbReference>
<dbReference type="EMBL" id="CP029693">
    <property type="protein sequence ID" value="AWY44267.1"/>
    <property type="molecule type" value="Genomic_DNA"/>
</dbReference>
<keyword evidence="3" id="KW-0560">Oxidoreductase</keyword>
<dbReference type="SUPFAM" id="SSF51735">
    <property type="entry name" value="NAD(P)-binding Rossmann-fold domains"/>
    <property type="match status" value="1"/>
</dbReference>